<feature type="compositionally biased region" description="Low complexity" evidence="2">
    <location>
        <begin position="455"/>
        <end position="471"/>
    </location>
</feature>
<dbReference type="GO" id="GO:0003824">
    <property type="term" value="F:catalytic activity"/>
    <property type="evidence" value="ECO:0007669"/>
    <property type="project" value="InterPro"/>
</dbReference>
<feature type="compositionally biased region" description="Basic and acidic residues" evidence="2">
    <location>
        <begin position="30"/>
        <end position="42"/>
    </location>
</feature>
<evidence type="ECO:0000256" key="1">
    <source>
        <dbReference type="ARBA" id="ARBA00008664"/>
    </source>
</evidence>
<feature type="compositionally biased region" description="Basic and acidic residues" evidence="2">
    <location>
        <begin position="50"/>
        <end position="59"/>
    </location>
</feature>
<feature type="compositionally biased region" description="Low complexity" evidence="2">
    <location>
        <begin position="1433"/>
        <end position="1447"/>
    </location>
</feature>
<feature type="compositionally biased region" description="Polar residues" evidence="2">
    <location>
        <begin position="1256"/>
        <end position="1265"/>
    </location>
</feature>
<feature type="region of interest" description="Disordered" evidence="2">
    <location>
        <begin position="234"/>
        <end position="311"/>
    </location>
</feature>
<dbReference type="Gene3D" id="3.30.870.10">
    <property type="entry name" value="Endonuclease Chain A"/>
    <property type="match status" value="2"/>
</dbReference>
<feature type="region of interest" description="Disordered" evidence="2">
    <location>
        <begin position="1401"/>
        <end position="1453"/>
    </location>
</feature>
<organism evidence="4 5">
    <name type="scientific">Tachysurus vachellii</name>
    <name type="common">Darkbarbel catfish</name>
    <name type="synonym">Pelteobagrus vachellii</name>
    <dbReference type="NCBI Taxonomy" id="175792"/>
    <lineage>
        <taxon>Eukaryota</taxon>
        <taxon>Metazoa</taxon>
        <taxon>Chordata</taxon>
        <taxon>Craniata</taxon>
        <taxon>Vertebrata</taxon>
        <taxon>Euteleostomi</taxon>
        <taxon>Actinopterygii</taxon>
        <taxon>Neopterygii</taxon>
        <taxon>Teleostei</taxon>
        <taxon>Ostariophysi</taxon>
        <taxon>Siluriformes</taxon>
        <taxon>Bagridae</taxon>
        <taxon>Tachysurus</taxon>
    </lineage>
</organism>
<evidence type="ECO:0000313" key="5">
    <source>
        <dbReference type="Proteomes" id="UP001187315"/>
    </source>
</evidence>
<feature type="compositionally biased region" description="Basic and acidic residues" evidence="2">
    <location>
        <begin position="563"/>
        <end position="572"/>
    </location>
</feature>
<accession>A0AA88MRM4</accession>
<dbReference type="PANTHER" id="PTHR10185">
    <property type="entry name" value="PHOSPHOLIPASE D - RELATED"/>
    <property type="match status" value="1"/>
</dbReference>
<feature type="compositionally biased region" description="Low complexity" evidence="2">
    <location>
        <begin position="1402"/>
        <end position="1418"/>
    </location>
</feature>
<feature type="region of interest" description="Disordered" evidence="2">
    <location>
        <begin position="1"/>
        <end position="124"/>
    </location>
</feature>
<comment type="similarity">
    <text evidence="1">Belongs to the phospholipase D family.</text>
</comment>
<feature type="compositionally biased region" description="Basic and acidic residues" evidence="2">
    <location>
        <begin position="1206"/>
        <end position="1218"/>
    </location>
</feature>
<feature type="region of interest" description="Disordered" evidence="2">
    <location>
        <begin position="342"/>
        <end position="393"/>
    </location>
</feature>
<keyword evidence="5" id="KW-1185">Reference proteome</keyword>
<dbReference type="PANTHER" id="PTHR10185:SF8">
    <property type="entry name" value="5'-3' EXONUCLEASE PLD4"/>
    <property type="match status" value="1"/>
</dbReference>
<dbReference type="PROSITE" id="PS50035">
    <property type="entry name" value="PLD"/>
    <property type="match status" value="2"/>
</dbReference>
<feature type="region of interest" description="Disordered" evidence="2">
    <location>
        <begin position="886"/>
        <end position="1223"/>
    </location>
</feature>
<feature type="compositionally biased region" description="Polar residues" evidence="2">
    <location>
        <begin position="244"/>
        <end position="254"/>
    </location>
</feature>
<sequence length="1986" mass="220231">MERSQHKVPEEALKHEKYTSQLQVGVNPLELRKTEQVDEKSSAAEMSLSKQEKNERRPNTEPAVFKPTPLYGQPSWWGDVDEDHKGESAKSSYSHNSTEKLKEDSRQEVNGQSPEHQGKTIYSSRRDASYFEITAKELQLRAKTTEQEVQVIPTKDTVNKVPPTPPVVQSHASFTIEFDDCTPGKIKIKDHVTKFSFRQRKNPSKESLVTPTEVMSSESKVADWLVQTDTSVMRRSSRSDDLYTTKSDLSTSKNTLKDGHHHLDGTQNDSEDPVSSQQDLSRELTQQEPFTPPEREEPPVTSTPRCQTQSKTDPYQAFAINFLEDHIPRSRSQSFNNNITPAETHVAHKRRTEKPIGSVQSGESLPSSALPNTPTQRSIVPLKGSDGSSRAGLLRREKSDLLGSTSNFSSRSASSKPFASVGRKSRMALDFMTEILKGSKSNSTAKSEKSRSKTSSIVSVVADQSSQSQPSAMDQTHVLSPSQQLDPSEPLVTSTSISCTDGKTLKGSKQEEEDTLSDAGTYTIETEGHDKEVEEARNMIDQVFGVLECPEHSSLPSAASEYRSVEGDREAQDSLPLRENSPSPTMGHNPGCRDPDIGPAQVGSVVLTTGETKWASRWASLADSYSDSRPISTQINMSTQMELSGVEQFNPHSMHNQTNESLGAEDGQTFRARRILPQLPTRGEGQVPPPSIHVDSESYLTYESVERNIEGSLEKDDQKLCVTDDLDPDSLSDASKSDDGSIIELGRSTSTGKPDRTLEVNVDASSKKDSTADKMVKDQDCSTKFSTATITRQHGSWKSGDSSLSPPCKDASAGMENAVSLIRQESFTKHRSSDDIHFMKLPHISSPESGNDTNAFEGVCNQDTQSYLKETENALAVLEAKLHVQKPNHAPCPKEDSLSGESDVDTSSTVSQRSSKNSGTSAPKKPVILTELLKGKRTPCQRAQENNLSGDPQSRKNRVSLTDSNYKESTSRGSISRQWSDAVSDQEFSSQPVHRKYTVPLQNESSRRSSKSSVAQALIRTASLSAPKPTRTSMLRRARLGDASDNDGTETDRTSQNSDSNPSSTRTQESKKLSRLDILAMPRRRTSSFNTPSDTESSAGRTGFVHRSEVESGFSARKVSVPDPKTGTQRSSGTTGRQPIIRGRSSSAKYVSSTASSRRRQKGSDYASTSEDEYESKHSITKHKRSHHSGASHRTQTLEQVRPQSRSRDSETEGHESDNYQNWTTHSAEIARLSQDLAKDLAILAQEIHNVAGDGESQSTASSDAVESVPANKELRQQIPETSMRKVLQSSAMDRNPEQTINDQGFKHQSWKQEQVALDNSMLNPVSQLSMAIRENTDQLTEKIKLLFHNKTEVWERVETMLDADDDSPPLESPNKEIMSIIRDLRGIQKRLEVINTVIEPSGNVNPVKSSSVSSNSSAGQISLRDSPRDWRSSASQRSAASTASARRFGRGNDGRTSSLTTFIRYAVVMDRRGPAHKTSAVIMYSSFESTFKETHELSSPYTSLHDNYVPKKPRMSGLKTLLLATGCVTILGCLLAIAVIEVMKNEENINKALNQSTTHQPELHYERRDHVDECRTVVVESIPLWMDYGANASFGVPLYEAWKDLLSTASKQIDIASFYWILTGEDIGVKSITDMFGRDILEELKALPKKNVSVRAVSSIPSVTRNSTDLDILREHGVHVRRVNFGKLTRGILHSKFWIVDKRHIYIGSANMDWRALTQVKELGVVIYNCTSLATDLHKIFQSYWDMGHSNATIPDPWPSSYDTSINMDQPLHVNLSGVPSRVYISNSPPAFCPDSRTKDLDAILSVFSQAERFIHVAVMEYFPAFKFYYRHKYWPVIENALIQAVFERNVTVRLMISCGRDSDPSVFPFLKSINALKSTSDNIRIEVRLYIVPMGNETIPYTRINHNKYMVTDNVAYIGTSNWSADYFNTTAGVGLVVSQDGLHSPGDTLVGQLSAVFERDWDSKFAVPLEKLGHNPDCAFSKA</sequence>
<dbReference type="SMART" id="SM00155">
    <property type="entry name" value="PLDc"/>
    <property type="match status" value="2"/>
</dbReference>
<feature type="compositionally biased region" description="Basic residues" evidence="2">
    <location>
        <begin position="1179"/>
        <end position="1191"/>
    </location>
</feature>
<feature type="compositionally biased region" description="Polar residues" evidence="2">
    <location>
        <begin position="472"/>
        <end position="501"/>
    </location>
</feature>
<dbReference type="EMBL" id="JAVHJS010000011">
    <property type="protein sequence ID" value="KAK2843219.1"/>
    <property type="molecule type" value="Genomic_DNA"/>
</dbReference>
<feature type="compositionally biased region" description="Basic and acidic residues" evidence="2">
    <location>
        <begin position="255"/>
        <end position="264"/>
    </location>
</feature>
<feature type="compositionally biased region" description="Basic and acidic residues" evidence="2">
    <location>
        <begin position="97"/>
        <end position="107"/>
    </location>
</feature>
<dbReference type="Proteomes" id="UP001187315">
    <property type="component" value="Unassembled WGS sequence"/>
</dbReference>
<feature type="compositionally biased region" description="Polar residues" evidence="2">
    <location>
        <begin position="108"/>
        <end position="123"/>
    </location>
</feature>
<feature type="compositionally biased region" description="Basic and acidic residues" evidence="2">
    <location>
        <begin position="1"/>
        <end position="18"/>
    </location>
</feature>
<dbReference type="InterPro" id="IPR032803">
    <property type="entry name" value="PLDc_3"/>
</dbReference>
<feature type="compositionally biased region" description="Low complexity" evidence="2">
    <location>
        <begin position="404"/>
        <end position="420"/>
    </location>
</feature>
<feature type="domain" description="PLD phosphodiesterase" evidence="3">
    <location>
        <begin position="1690"/>
        <end position="1717"/>
    </location>
</feature>
<feature type="compositionally biased region" description="Polar residues" evidence="2">
    <location>
        <begin position="265"/>
        <end position="279"/>
    </location>
</feature>
<feature type="compositionally biased region" description="Low complexity" evidence="2">
    <location>
        <begin position="1145"/>
        <end position="1156"/>
    </location>
</feature>
<feature type="domain" description="PLD phosphodiesterase" evidence="3">
    <location>
        <begin position="1903"/>
        <end position="1929"/>
    </location>
</feature>
<comment type="caution">
    <text evidence="4">The sequence shown here is derived from an EMBL/GenBank/DDBJ whole genome shotgun (WGS) entry which is preliminary data.</text>
</comment>
<dbReference type="InterPro" id="IPR029300">
    <property type="entry name" value="CEP170_C"/>
</dbReference>
<proteinExistence type="inferred from homology"/>
<feature type="compositionally biased region" description="Polar residues" evidence="2">
    <location>
        <begin position="358"/>
        <end position="378"/>
    </location>
</feature>
<gene>
    <name evidence="4" type="ORF">Q7C36_011434</name>
</gene>
<evidence type="ECO:0000259" key="3">
    <source>
        <dbReference type="PROSITE" id="PS50035"/>
    </source>
</evidence>
<feature type="region of interest" description="Disordered" evidence="2">
    <location>
        <begin position="403"/>
        <end position="422"/>
    </location>
</feature>
<name>A0AA88MRM4_TACVA</name>
<dbReference type="InterPro" id="IPR001736">
    <property type="entry name" value="PLipase_D/transphosphatidylase"/>
</dbReference>
<dbReference type="Pfam" id="PF13918">
    <property type="entry name" value="PLDc_3"/>
    <property type="match status" value="1"/>
</dbReference>
<protein>
    <recommendedName>
        <fullName evidence="3">PLD phosphodiesterase domain-containing protein</fullName>
    </recommendedName>
</protein>
<feature type="compositionally biased region" description="Polar residues" evidence="2">
    <location>
        <begin position="1054"/>
        <end position="1067"/>
    </location>
</feature>
<feature type="region of interest" description="Disordered" evidence="2">
    <location>
        <begin position="720"/>
        <end position="756"/>
    </location>
</feature>
<feature type="region of interest" description="Disordered" evidence="2">
    <location>
        <begin position="551"/>
        <end position="601"/>
    </location>
</feature>
<feature type="region of interest" description="Disordered" evidence="2">
    <location>
        <begin position="439"/>
        <end position="532"/>
    </location>
</feature>
<dbReference type="InterPro" id="IPR050874">
    <property type="entry name" value="Diverse_PLD-related"/>
</dbReference>
<reference evidence="4" key="1">
    <citation type="submission" date="2023-08" db="EMBL/GenBank/DDBJ databases">
        <title>Pelteobagrus vachellii genome.</title>
        <authorList>
            <person name="Liu H."/>
        </authorList>
    </citation>
    <scope>NUCLEOTIDE SEQUENCE</scope>
    <source>
        <strain evidence="4">PRFRI_2022a</strain>
        <tissue evidence="4">Muscle</tissue>
    </source>
</reference>
<feature type="compositionally biased region" description="Polar residues" evidence="2">
    <location>
        <begin position="1192"/>
        <end position="1204"/>
    </location>
</feature>
<evidence type="ECO:0000313" key="4">
    <source>
        <dbReference type="EMBL" id="KAK2843219.1"/>
    </source>
</evidence>
<dbReference type="SUPFAM" id="SSF56024">
    <property type="entry name" value="Phospholipase D/nuclease"/>
    <property type="match status" value="2"/>
</dbReference>
<feature type="compositionally biased region" description="Polar residues" evidence="2">
    <location>
        <begin position="971"/>
        <end position="992"/>
    </location>
</feature>
<feature type="compositionally biased region" description="Polar residues" evidence="2">
    <location>
        <begin position="905"/>
        <end position="921"/>
    </location>
</feature>
<feature type="region of interest" description="Disordered" evidence="2">
    <location>
        <begin position="1254"/>
        <end position="1277"/>
    </location>
</feature>
<feature type="compositionally biased region" description="Low complexity" evidence="2">
    <location>
        <begin position="1126"/>
        <end position="1138"/>
    </location>
</feature>
<evidence type="ECO:0000256" key="2">
    <source>
        <dbReference type="SAM" id="MobiDB-lite"/>
    </source>
</evidence>
<dbReference type="Pfam" id="PF15308">
    <property type="entry name" value="CEP170_C"/>
    <property type="match status" value="1"/>
</dbReference>
<dbReference type="Pfam" id="PF00614">
    <property type="entry name" value="PLDc"/>
    <property type="match status" value="1"/>
</dbReference>
<feature type="compositionally biased region" description="Polar residues" evidence="2">
    <location>
        <begin position="941"/>
        <end position="952"/>
    </location>
</feature>
<feature type="compositionally biased region" description="Polar residues" evidence="2">
    <location>
        <begin position="1087"/>
        <end position="1100"/>
    </location>
</feature>